<evidence type="ECO:0000313" key="1">
    <source>
        <dbReference type="EMBL" id="KAI3734937.1"/>
    </source>
</evidence>
<name>A0ACB9CLF6_ARCLA</name>
<keyword evidence="2" id="KW-1185">Reference proteome</keyword>
<reference evidence="1 2" key="2">
    <citation type="journal article" date="2022" name="Mol. Ecol. Resour.">
        <title>The genomes of chicory, endive, great burdock and yacon provide insights into Asteraceae paleo-polyploidization history and plant inulin production.</title>
        <authorList>
            <person name="Fan W."/>
            <person name="Wang S."/>
            <person name="Wang H."/>
            <person name="Wang A."/>
            <person name="Jiang F."/>
            <person name="Liu H."/>
            <person name="Zhao H."/>
            <person name="Xu D."/>
            <person name="Zhang Y."/>
        </authorList>
    </citation>
    <scope>NUCLEOTIDE SEQUENCE [LARGE SCALE GENOMIC DNA]</scope>
    <source>
        <strain evidence="2">cv. Niubang</strain>
    </source>
</reference>
<organism evidence="1 2">
    <name type="scientific">Arctium lappa</name>
    <name type="common">Greater burdock</name>
    <name type="synonym">Lappa major</name>
    <dbReference type="NCBI Taxonomy" id="4217"/>
    <lineage>
        <taxon>Eukaryota</taxon>
        <taxon>Viridiplantae</taxon>
        <taxon>Streptophyta</taxon>
        <taxon>Embryophyta</taxon>
        <taxon>Tracheophyta</taxon>
        <taxon>Spermatophyta</taxon>
        <taxon>Magnoliopsida</taxon>
        <taxon>eudicotyledons</taxon>
        <taxon>Gunneridae</taxon>
        <taxon>Pentapetalae</taxon>
        <taxon>asterids</taxon>
        <taxon>campanulids</taxon>
        <taxon>Asterales</taxon>
        <taxon>Asteraceae</taxon>
        <taxon>Carduoideae</taxon>
        <taxon>Cardueae</taxon>
        <taxon>Arctiinae</taxon>
        <taxon>Arctium</taxon>
    </lineage>
</organism>
<comment type="caution">
    <text evidence="1">The sequence shown here is derived from an EMBL/GenBank/DDBJ whole genome shotgun (WGS) entry which is preliminary data.</text>
</comment>
<reference evidence="2" key="1">
    <citation type="journal article" date="2022" name="Mol. Ecol. Resour.">
        <title>The genomes of chicory, endive, great burdock and yacon provide insights into Asteraceae palaeo-polyploidization history and plant inulin production.</title>
        <authorList>
            <person name="Fan W."/>
            <person name="Wang S."/>
            <person name="Wang H."/>
            <person name="Wang A."/>
            <person name="Jiang F."/>
            <person name="Liu H."/>
            <person name="Zhao H."/>
            <person name="Xu D."/>
            <person name="Zhang Y."/>
        </authorList>
    </citation>
    <scope>NUCLEOTIDE SEQUENCE [LARGE SCALE GENOMIC DNA]</scope>
    <source>
        <strain evidence="2">cv. Niubang</strain>
    </source>
</reference>
<dbReference type="Proteomes" id="UP001055879">
    <property type="component" value="Linkage Group LG04"/>
</dbReference>
<evidence type="ECO:0000313" key="2">
    <source>
        <dbReference type="Proteomes" id="UP001055879"/>
    </source>
</evidence>
<gene>
    <name evidence="1" type="ORF">L6452_14419</name>
</gene>
<dbReference type="EMBL" id="CM042050">
    <property type="protein sequence ID" value="KAI3734937.1"/>
    <property type="molecule type" value="Genomic_DNA"/>
</dbReference>
<protein>
    <submittedName>
        <fullName evidence="1">Uncharacterized protein</fullName>
    </submittedName>
</protein>
<accession>A0ACB9CLF6</accession>
<proteinExistence type="predicted"/>
<sequence length="246" mass="27968">MAECSGIGCCNVNFLRKIKNTDMIRNINWSRYIFECLKQSKIRWRNDTYDNFHLGPLTFLTLLYVESTACNIKDMPTRVPPLQRWNMDYLRERLATGIKEGGLDMAKLQEPLAARSQRAREKRPVEREPTPDSPVDGEDTPNSPEDVETVKKFALLMKTKVDAQTLILRAKEIFPDEDMFERYEDDLSILFNVHGSGGSSGRRTKGMHNHHTTSETSNAQKGDGQPPFNHTASALCTPTKLDFDGV</sequence>